<feature type="signal peptide" evidence="1">
    <location>
        <begin position="1"/>
        <end position="20"/>
    </location>
</feature>
<reference evidence="3" key="1">
    <citation type="submission" date="2024-03" db="EMBL/GenBank/DDBJ databases">
        <title>WGS assembly of Saponaria officinalis var. Norfolk2.</title>
        <authorList>
            <person name="Jenkins J."/>
            <person name="Shu S."/>
            <person name="Grimwood J."/>
            <person name="Barry K."/>
            <person name="Goodstein D."/>
            <person name="Schmutz J."/>
            <person name="Leebens-Mack J."/>
            <person name="Osbourn A."/>
        </authorList>
    </citation>
    <scope>NUCLEOTIDE SEQUENCE [LARGE SCALE GENOMIC DNA]</scope>
    <source>
        <strain evidence="3">JIC</strain>
    </source>
</reference>
<accession>A0AAW1KZB1</accession>
<dbReference type="EMBL" id="JBDFQZ010000005">
    <property type="protein sequence ID" value="KAK9725943.1"/>
    <property type="molecule type" value="Genomic_DNA"/>
</dbReference>
<proteinExistence type="predicted"/>
<dbReference type="InterPro" id="IPR024752">
    <property type="entry name" value="Myb/SANT-like_dom"/>
</dbReference>
<comment type="caution">
    <text evidence="3">The sequence shown here is derived from an EMBL/GenBank/DDBJ whole genome shotgun (WGS) entry which is preliminary data.</text>
</comment>
<protein>
    <recommendedName>
        <fullName evidence="2">Myb/SANT-like domain-containing protein</fullName>
    </recommendedName>
</protein>
<organism evidence="3 4">
    <name type="scientific">Saponaria officinalis</name>
    <name type="common">Common soapwort</name>
    <name type="synonym">Lychnis saponaria</name>
    <dbReference type="NCBI Taxonomy" id="3572"/>
    <lineage>
        <taxon>Eukaryota</taxon>
        <taxon>Viridiplantae</taxon>
        <taxon>Streptophyta</taxon>
        <taxon>Embryophyta</taxon>
        <taxon>Tracheophyta</taxon>
        <taxon>Spermatophyta</taxon>
        <taxon>Magnoliopsida</taxon>
        <taxon>eudicotyledons</taxon>
        <taxon>Gunneridae</taxon>
        <taxon>Pentapetalae</taxon>
        <taxon>Caryophyllales</taxon>
        <taxon>Caryophyllaceae</taxon>
        <taxon>Caryophylleae</taxon>
        <taxon>Saponaria</taxon>
    </lineage>
</organism>
<feature type="chain" id="PRO_5043340356" description="Myb/SANT-like domain-containing protein" evidence="1">
    <location>
        <begin position="21"/>
        <end position="354"/>
    </location>
</feature>
<name>A0AAW1KZB1_SAPOF</name>
<dbReference type="PANTHER" id="PTHR47851">
    <property type="entry name" value="OS06G0588700 PROTEIN-RELATED"/>
    <property type="match status" value="1"/>
</dbReference>
<evidence type="ECO:0000259" key="2">
    <source>
        <dbReference type="Pfam" id="PF12776"/>
    </source>
</evidence>
<dbReference type="Pfam" id="PF12776">
    <property type="entry name" value="Myb_DNA-bind_3"/>
    <property type="match status" value="1"/>
</dbReference>
<evidence type="ECO:0000313" key="4">
    <source>
        <dbReference type="Proteomes" id="UP001443914"/>
    </source>
</evidence>
<keyword evidence="1" id="KW-0732">Signal</keyword>
<evidence type="ECO:0000313" key="3">
    <source>
        <dbReference type="EMBL" id="KAK9725943.1"/>
    </source>
</evidence>
<feature type="domain" description="Myb/SANT-like" evidence="2">
    <location>
        <begin position="53"/>
        <end position="147"/>
    </location>
</feature>
<keyword evidence="4" id="KW-1185">Reference proteome</keyword>
<dbReference type="Proteomes" id="UP001443914">
    <property type="component" value="Unassembled WGS sequence"/>
</dbReference>
<evidence type="ECO:0000256" key="1">
    <source>
        <dbReference type="SAM" id="SignalP"/>
    </source>
</evidence>
<sequence length="354" mass="41134">MIRFVIYEALLYSLLSLYLCVKYDCELELLDLSSKNDEKSPSSTTSAKKEKASWDRSTTKIFCEICAEEVHVGNRPNTHFNRVGWENVVRKFHLRTKRRYDKAQLKNKWESLKNYFKTWKQLIGPETGLGWDHEKGTIDADDTWWDEKEKVNPEVANFRHAGVENLTEMEIMFSKTFATGDNSFNPYIVNEADFDEGYDAPNGEFNDDLVVDENNVDLENIEVDIDLNLKKEQLIEKKRKEKTPNERKGSISKGKKSKVSTALLMQSQLDRICSVMETTVTNTKKSDQSGYSIAECIAVLKSITSIEPKSELFMFGTRLFVKREYREIFIALEEEDIRVNWLEEEPKREKSHTS</sequence>
<dbReference type="PANTHER" id="PTHR47851:SF1">
    <property type="entry name" value="OS06G0588700 PROTEIN"/>
    <property type="match status" value="1"/>
</dbReference>
<gene>
    <name evidence="3" type="ORF">RND81_05G179300</name>
</gene>
<dbReference type="AlphaFoldDB" id="A0AAW1KZB1"/>